<accession>A0ABP1AK25</accession>
<dbReference type="EMBL" id="OZ023714">
    <property type="protein sequence ID" value="CAK9862899.1"/>
    <property type="molecule type" value="Genomic_DNA"/>
</dbReference>
<sequence>MFCRCSKEIVYVSVVTKLAANFESRAEDVPNLPGIFSSWLSQSTGRKEGGGGGKITVRQCCRRFRSSLQSNSGQAMCRRNVYPTALVCGSNR</sequence>
<proteinExistence type="predicted"/>
<dbReference type="Proteomes" id="UP001497522">
    <property type="component" value="Chromosome 13"/>
</dbReference>
<name>A0ABP1AK25_9BRYO</name>
<reference evidence="1" key="1">
    <citation type="submission" date="2024-03" db="EMBL/GenBank/DDBJ databases">
        <authorList>
            <consortium name="ELIXIR-Norway"/>
            <consortium name="Elixir Norway"/>
        </authorList>
    </citation>
    <scope>NUCLEOTIDE SEQUENCE</scope>
</reference>
<protein>
    <submittedName>
        <fullName evidence="1">Uncharacterized protein</fullName>
    </submittedName>
</protein>
<gene>
    <name evidence="1" type="ORF">CSSPJE1EN2_LOCUS5894</name>
</gene>
<evidence type="ECO:0000313" key="1">
    <source>
        <dbReference type="EMBL" id="CAK9862899.1"/>
    </source>
</evidence>
<evidence type="ECO:0000313" key="2">
    <source>
        <dbReference type="Proteomes" id="UP001497522"/>
    </source>
</evidence>
<organism evidence="1 2">
    <name type="scientific">Sphagnum jensenii</name>
    <dbReference type="NCBI Taxonomy" id="128206"/>
    <lineage>
        <taxon>Eukaryota</taxon>
        <taxon>Viridiplantae</taxon>
        <taxon>Streptophyta</taxon>
        <taxon>Embryophyta</taxon>
        <taxon>Bryophyta</taxon>
        <taxon>Sphagnophytina</taxon>
        <taxon>Sphagnopsida</taxon>
        <taxon>Sphagnales</taxon>
        <taxon>Sphagnaceae</taxon>
        <taxon>Sphagnum</taxon>
    </lineage>
</organism>
<keyword evidence="2" id="KW-1185">Reference proteome</keyword>